<gene>
    <name evidence="1" type="ORF">ALO63_04103</name>
</gene>
<reference evidence="1 2" key="1">
    <citation type="submission" date="2015-09" db="EMBL/GenBank/DDBJ databases">
        <title>Genome announcement of multiple Pseudomonas syringae strains.</title>
        <authorList>
            <person name="Thakur S."/>
            <person name="Wang P.W."/>
            <person name="Gong Y."/>
            <person name="Weir B.S."/>
            <person name="Guttman D.S."/>
        </authorList>
    </citation>
    <scope>NUCLEOTIDE SEQUENCE [LARGE SCALE GENOMIC DNA]</scope>
    <source>
        <strain evidence="1 2">ICMP4331</strain>
    </source>
</reference>
<proteinExistence type="predicted"/>
<dbReference type="EMBL" id="LJQU01000206">
    <property type="protein sequence ID" value="KPX96805.1"/>
    <property type="molecule type" value="Genomic_DNA"/>
</dbReference>
<dbReference type="PATRIC" id="fig|34065.5.peg.5990"/>
<comment type="caution">
    <text evidence="1">The sequence shown here is derived from an EMBL/GenBank/DDBJ whole genome shotgun (WGS) entry which is preliminary data.</text>
</comment>
<dbReference type="Proteomes" id="UP000050420">
    <property type="component" value="Unassembled WGS sequence"/>
</dbReference>
<dbReference type="AlphaFoldDB" id="A0A0P9XPW0"/>
<protein>
    <submittedName>
        <fullName evidence="1">Uncharacterized protein</fullName>
    </submittedName>
</protein>
<organism evidence="1 2">
    <name type="scientific">Pseudomonas amygdali pv. mori</name>
    <dbReference type="NCBI Taxonomy" id="34065"/>
    <lineage>
        <taxon>Bacteria</taxon>
        <taxon>Pseudomonadati</taxon>
        <taxon>Pseudomonadota</taxon>
        <taxon>Gammaproteobacteria</taxon>
        <taxon>Pseudomonadales</taxon>
        <taxon>Pseudomonadaceae</taxon>
        <taxon>Pseudomonas</taxon>
        <taxon>Pseudomonas amygdali</taxon>
    </lineage>
</organism>
<accession>A0A0P9XPW0</accession>
<sequence>MMSDHKVLSFIRRLAPFESIWLILIKVLLINKVSGRQVIDLIKKPGMEGSRNFSWWAKGSIDQGRLEDALGYQRGDLDDSFLTMVPRDHLHYTGPQIWHCPSCIKIGYHSSIFCLRKIQSCPWHGDKLVGCTKCYELLSLLHLPSQKSRSFPAEPERICEHILPLAGRFIIPDLSAPIFQVMSSWYRDFAEWLAASEKIVGGDIFRWIESPEYKHDLDDMILQYLEDKTHIPKPFKACLSFPVTRLSLEYSFEREGGVPRFWSPDASTRRLYDIRCMGAVSISKIDQIRCIKSLRRYIWKTYISKHRKCFRSFINLTLHQRMYLQPESSCFASLAYVCWLMHALTTNDVALALGRGQCTYSTYGSRDHCPLAEFKNSLNNKLVRFYSVWGALLIGTAESGETVVKFHNMKVEQTLNYSFSHTYKKIPLAPSIDDSEKYGAYFVSPSHLKELSNLRCGCKSGAADYVPQHLVEDTVERFYPDATSVLKFIDPQKSKIVKSYIYL</sequence>
<name>A0A0P9XPW0_PSEA0</name>
<evidence type="ECO:0000313" key="2">
    <source>
        <dbReference type="Proteomes" id="UP000050420"/>
    </source>
</evidence>
<evidence type="ECO:0000313" key="1">
    <source>
        <dbReference type="EMBL" id="KPX96805.1"/>
    </source>
</evidence>